<evidence type="ECO:0000313" key="2">
    <source>
        <dbReference type="EMBL" id="KAF2180483.1"/>
    </source>
</evidence>
<dbReference type="InterPro" id="IPR001810">
    <property type="entry name" value="F-box_dom"/>
</dbReference>
<proteinExistence type="predicted"/>
<dbReference type="PROSITE" id="PS50181">
    <property type="entry name" value="FBOX"/>
    <property type="match status" value="1"/>
</dbReference>
<evidence type="ECO:0000259" key="1">
    <source>
        <dbReference type="PROSITE" id="PS50181"/>
    </source>
</evidence>
<dbReference type="Proteomes" id="UP000800200">
    <property type="component" value="Unassembled WGS sequence"/>
</dbReference>
<dbReference type="EMBL" id="ML994657">
    <property type="protein sequence ID" value="KAF2180483.1"/>
    <property type="molecule type" value="Genomic_DNA"/>
</dbReference>
<keyword evidence="3" id="KW-1185">Reference proteome</keyword>
<name>A0A6A6DNA5_9PEZI</name>
<organism evidence="2 3">
    <name type="scientific">Zopfia rhizophila CBS 207.26</name>
    <dbReference type="NCBI Taxonomy" id="1314779"/>
    <lineage>
        <taxon>Eukaryota</taxon>
        <taxon>Fungi</taxon>
        <taxon>Dikarya</taxon>
        <taxon>Ascomycota</taxon>
        <taxon>Pezizomycotina</taxon>
        <taxon>Dothideomycetes</taxon>
        <taxon>Dothideomycetes incertae sedis</taxon>
        <taxon>Zopfiaceae</taxon>
        <taxon>Zopfia</taxon>
    </lineage>
</organism>
<evidence type="ECO:0000313" key="3">
    <source>
        <dbReference type="Proteomes" id="UP000800200"/>
    </source>
</evidence>
<sequence length="554" mass="64144">MDKFPQELVDRISGYLPRDDLKHTLTVSSKFRFAAERCSGAFTKFCLEEGNAKAFLDTYANHRLLYLRHVEFRTKFSRLEYTRDPKIPCRENADELREKDETFTRQIKFLFTTVKTVEERAGEENFPGRVQLTIYTPTRLIDSGICLHRRFTSWRVHLLAPESLPELASIRSLEIQQGVEYSRFNKYDLAPSKLDLRVLVDLITRLPNLEYCGCQMGGDEWAPHFEEEAARHFVHDWEGPRRDSRHDFAKAIRSTNLPDSLRRARLDFLNPLEEAENIDHRQRMPDLVSPAPQDPFSSSLRLLSYHLRQLQLRVMADETLFWPGSEVTLSWPNLESLDVMFHMVSPSGSWYFEGPKGEGHDTAGFKITNSSYPPLEETSDDKDMDYELAESGDRRSTTDNSHFRVAPNDTTLGLFIAGFAKAAAEMPSLREAAIWSPLRWYPGEDLEEEYDLHPQNIRTSLAWGIAYIAPGGLALNTNPGENYSQARQIWWKVAKWRPDPQLHDLFHQIGRQKHGEDLKEYWNDDEYGEELIDRYVFEGFIFGDGEPGRIPTII</sequence>
<reference evidence="2" key="1">
    <citation type="journal article" date="2020" name="Stud. Mycol.">
        <title>101 Dothideomycetes genomes: a test case for predicting lifestyles and emergence of pathogens.</title>
        <authorList>
            <person name="Haridas S."/>
            <person name="Albert R."/>
            <person name="Binder M."/>
            <person name="Bloem J."/>
            <person name="Labutti K."/>
            <person name="Salamov A."/>
            <person name="Andreopoulos B."/>
            <person name="Baker S."/>
            <person name="Barry K."/>
            <person name="Bills G."/>
            <person name="Bluhm B."/>
            <person name="Cannon C."/>
            <person name="Castanera R."/>
            <person name="Culley D."/>
            <person name="Daum C."/>
            <person name="Ezra D."/>
            <person name="Gonzalez J."/>
            <person name="Henrissat B."/>
            <person name="Kuo A."/>
            <person name="Liang C."/>
            <person name="Lipzen A."/>
            <person name="Lutzoni F."/>
            <person name="Magnuson J."/>
            <person name="Mondo S."/>
            <person name="Nolan M."/>
            <person name="Ohm R."/>
            <person name="Pangilinan J."/>
            <person name="Park H.-J."/>
            <person name="Ramirez L."/>
            <person name="Alfaro M."/>
            <person name="Sun H."/>
            <person name="Tritt A."/>
            <person name="Yoshinaga Y."/>
            <person name="Zwiers L.-H."/>
            <person name="Turgeon B."/>
            <person name="Goodwin S."/>
            <person name="Spatafora J."/>
            <person name="Crous P."/>
            <person name="Grigoriev I."/>
        </authorList>
    </citation>
    <scope>NUCLEOTIDE SEQUENCE</scope>
    <source>
        <strain evidence="2">CBS 207.26</strain>
    </source>
</reference>
<gene>
    <name evidence="2" type="ORF">K469DRAFT_672349</name>
</gene>
<dbReference type="AlphaFoldDB" id="A0A6A6DNA5"/>
<accession>A0A6A6DNA5</accession>
<protein>
    <recommendedName>
        <fullName evidence="1">F-box domain-containing protein</fullName>
    </recommendedName>
</protein>
<dbReference type="OrthoDB" id="5985073at2759"/>
<feature type="domain" description="F-box" evidence="1">
    <location>
        <begin position="1"/>
        <end position="45"/>
    </location>
</feature>